<dbReference type="OrthoDB" id="99138at2157"/>
<keyword evidence="3" id="KW-1185">Reference proteome</keyword>
<feature type="transmembrane region" description="Helical" evidence="1">
    <location>
        <begin position="245"/>
        <end position="262"/>
    </location>
</feature>
<dbReference type="RefSeq" id="WP_109940944.1">
    <property type="nucleotide sequence ID" value="NZ_CP176366.1"/>
</dbReference>
<dbReference type="InterPro" id="IPR003474">
    <property type="entry name" value="Glcn_transporter"/>
</dbReference>
<dbReference type="GO" id="GO:0005886">
    <property type="term" value="C:plasma membrane"/>
    <property type="evidence" value="ECO:0007669"/>
    <property type="project" value="TreeGrafter"/>
</dbReference>
<dbReference type="PANTHER" id="PTHR30354">
    <property type="entry name" value="GNT FAMILY GLUCONATE TRANSPORTER"/>
    <property type="match status" value="1"/>
</dbReference>
<feature type="transmembrane region" description="Helical" evidence="1">
    <location>
        <begin position="97"/>
        <end position="125"/>
    </location>
</feature>
<protein>
    <recommendedName>
        <fullName evidence="4">Citrate transporter</fullName>
    </recommendedName>
</protein>
<evidence type="ECO:0008006" key="4">
    <source>
        <dbReference type="Google" id="ProtNLM"/>
    </source>
</evidence>
<feature type="transmembrane region" description="Helical" evidence="1">
    <location>
        <begin position="334"/>
        <end position="352"/>
    </location>
</feature>
<evidence type="ECO:0000256" key="1">
    <source>
        <dbReference type="SAM" id="Phobius"/>
    </source>
</evidence>
<feature type="transmembrane region" description="Helical" evidence="1">
    <location>
        <begin position="306"/>
        <end position="325"/>
    </location>
</feature>
<reference evidence="2 3" key="1">
    <citation type="submission" date="2018-05" db="EMBL/GenBank/DDBJ databases">
        <title>Draft genome of Methanospirillum stamsii Pt1.</title>
        <authorList>
            <person name="Dueholm M.S."/>
            <person name="Nielsen P.H."/>
            <person name="Bakmann L.F."/>
            <person name="Otzen D.E."/>
        </authorList>
    </citation>
    <scope>NUCLEOTIDE SEQUENCE [LARGE SCALE GENOMIC DNA]</scope>
    <source>
        <strain evidence="2 3">Pt1</strain>
    </source>
</reference>
<feature type="transmembrane region" description="Helical" evidence="1">
    <location>
        <begin position="358"/>
        <end position="378"/>
    </location>
</feature>
<keyword evidence="1" id="KW-1133">Transmembrane helix</keyword>
<evidence type="ECO:0000313" key="3">
    <source>
        <dbReference type="Proteomes" id="UP000245934"/>
    </source>
</evidence>
<sequence>MNTILIFIIVMVAISVIGFRYRLPPFFTLVGGAIAFGLLIGTDPDTVFQQVAMGCASIFNSLGIPILAGSVIAKYLAEQGLIQQIVSDLKTLLKRPPSLAGIAGYLIAVPSTCPITAFIILTPVIEFFTSDEKKRSLLIYLVAIGSVLGVAYVYPTPVTYTLFDAFAPDFSPLIYNLVAIPLSLAFIGSLIWYVRRQCNFADITNEQIGYKREEGTLHLRAWAPFLVILLAIPVGYLLLGLTHAGLLQFIMIAGMITAVATARQDIRWSGWVLGAKHAGVVIFDICGAGALGYIIQQSSFPADASILLATSLPVFLFPFVLAALIQTAQGSRIVTSYLTAQVLATTVIPSMLNPLALFLMIIGGAGLICFVTDPYFWLLHRTTGDDVKTVFKRYTVPQIIFGLATYLVALLIQFLMPVI</sequence>
<dbReference type="GeneID" id="97608749"/>
<dbReference type="Pfam" id="PF02447">
    <property type="entry name" value="GntP_permease"/>
    <property type="match status" value="1"/>
</dbReference>
<dbReference type="AlphaFoldDB" id="A0A2V2NE02"/>
<feature type="transmembrane region" description="Helical" evidence="1">
    <location>
        <begin position="399"/>
        <end position="416"/>
    </location>
</feature>
<evidence type="ECO:0000313" key="2">
    <source>
        <dbReference type="EMBL" id="PWR73533.1"/>
    </source>
</evidence>
<comment type="caution">
    <text evidence="2">The sequence shown here is derived from an EMBL/GenBank/DDBJ whole genome shotgun (WGS) entry which is preliminary data.</text>
</comment>
<feature type="transmembrane region" description="Helical" evidence="1">
    <location>
        <begin position="174"/>
        <end position="194"/>
    </location>
</feature>
<feature type="transmembrane region" description="Helical" evidence="1">
    <location>
        <begin position="25"/>
        <end position="42"/>
    </location>
</feature>
<feature type="transmembrane region" description="Helical" evidence="1">
    <location>
        <begin position="54"/>
        <end position="77"/>
    </location>
</feature>
<name>A0A2V2NE02_9EURY</name>
<keyword evidence="1" id="KW-0472">Membrane</keyword>
<gene>
    <name evidence="2" type="ORF">DLD82_09865</name>
</gene>
<dbReference type="EMBL" id="QGMZ01000018">
    <property type="protein sequence ID" value="PWR73533.1"/>
    <property type="molecule type" value="Genomic_DNA"/>
</dbReference>
<accession>A0A2V2NE02</accession>
<dbReference type="Proteomes" id="UP000245934">
    <property type="component" value="Unassembled WGS sequence"/>
</dbReference>
<feature type="transmembrane region" description="Helical" evidence="1">
    <location>
        <begin position="221"/>
        <end position="239"/>
    </location>
</feature>
<feature type="transmembrane region" description="Helical" evidence="1">
    <location>
        <begin position="274"/>
        <end position="294"/>
    </location>
</feature>
<feature type="transmembrane region" description="Helical" evidence="1">
    <location>
        <begin position="137"/>
        <end position="154"/>
    </location>
</feature>
<organism evidence="2 3">
    <name type="scientific">Methanospirillum stamsii</name>
    <dbReference type="NCBI Taxonomy" id="1277351"/>
    <lineage>
        <taxon>Archaea</taxon>
        <taxon>Methanobacteriati</taxon>
        <taxon>Methanobacteriota</taxon>
        <taxon>Stenosarchaea group</taxon>
        <taxon>Methanomicrobia</taxon>
        <taxon>Methanomicrobiales</taxon>
        <taxon>Methanospirillaceae</taxon>
        <taxon>Methanospirillum</taxon>
    </lineage>
</organism>
<dbReference type="GO" id="GO:0015128">
    <property type="term" value="F:gluconate transmembrane transporter activity"/>
    <property type="evidence" value="ECO:0007669"/>
    <property type="project" value="InterPro"/>
</dbReference>
<keyword evidence="1" id="KW-0812">Transmembrane</keyword>
<proteinExistence type="predicted"/>
<dbReference type="PANTHER" id="PTHR30354:SF11">
    <property type="entry name" value="PERMEASE"/>
    <property type="match status" value="1"/>
</dbReference>